<protein>
    <submittedName>
        <fullName evidence="1">Uncharacterized protein</fullName>
    </submittedName>
</protein>
<dbReference type="AlphaFoldDB" id="A0A2P2NHT0"/>
<sequence>MEFTVLVFLNSGTFCESNNSLPKKWKFISQSGYSLMDLLYFDTLYYCTQAPVGGMGYCSLSFLGT</sequence>
<evidence type="ECO:0000313" key="1">
    <source>
        <dbReference type="EMBL" id="MBX41983.1"/>
    </source>
</evidence>
<proteinExistence type="predicted"/>
<reference evidence="1" key="1">
    <citation type="submission" date="2018-02" db="EMBL/GenBank/DDBJ databases">
        <title>Rhizophora mucronata_Transcriptome.</title>
        <authorList>
            <person name="Meera S.P."/>
            <person name="Sreeshan A."/>
            <person name="Augustine A."/>
        </authorList>
    </citation>
    <scope>NUCLEOTIDE SEQUENCE</scope>
    <source>
        <tissue evidence="1">Leaf</tissue>
    </source>
</reference>
<organism evidence="1">
    <name type="scientific">Rhizophora mucronata</name>
    <name type="common">Asiatic mangrove</name>
    <dbReference type="NCBI Taxonomy" id="61149"/>
    <lineage>
        <taxon>Eukaryota</taxon>
        <taxon>Viridiplantae</taxon>
        <taxon>Streptophyta</taxon>
        <taxon>Embryophyta</taxon>
        <taxon>Tracheophyta</taxon>
        <taxon>Spermatophyta</taxon>
        <taxon>Magnoliopsida</taxon>
        <taxon>eudicotyledons</taxon>
        <taxon>Gunneridae</taxon>
        <taxon>Pentapetalae</taxon>
        <taxon>rosids</taxon>
        <taxon>fabids</taxon>
        <taxon>Malpighiales</taxon>
        <taxon>Rhizophoraceae</taxon>
        <taxon>Rhizophora</taxon>
    </lineage>
</organism>
<dbReference type="EMBL" id="GGEC01061499">
    <property type="protein sequence ID" value="MBX41983.1"/>
    <property type="molecule type" value="Transcribed_RNA"/>
</dbReference>
<name>A0A2P2NHT0_RHIMU</name>
<accession>A0A2P2NHT0</accession>